<feature type="compositionally biased region" description="Basic and acidic residues" evidence="1">
    <location>
        <begin position="229"/>
        <end position="242"/>
    </location>
</feature>
<feature type="region of interest" description="Disordered" evidence="1">
    <location>
        <begin position="367"/>
        <end position="386"/>
    </location>
</feature>
<feature type="region of interest" description="Disordered" evidence="1">
    <location>
        <begin position="99"/>
        <end position="118"/>
    </location>
</feature>
<evidence type="ECO:0000313" key="3">
    <source>
        <dbReference type="Proteomes" id="UP000184267"/>
    </source>
</evidence>
<protein>
    <submittedName>
        <fullName evidence="2">Uncharacterized protein</fullName>
    </submittedName>
</protein>
<dbReference type="STRING" id="154538.A0A1M2VTJ0"/>
<evidence type="ECO:0000313" key="2">
    <source>
        <dbReference type="EMBL" id="OJT10907.1"/>
    </source>
</evidence>
<comment type="caution">
    <text evidence="2">The sequence shown here is derived from an EMBL/GenBank/DDBJ whole genome shotgun (WGS) entry which is preliminary data.</text>
</comment>
<sequence length="413" mass="44318">MGADPSINYPAISSMEVEVSETMEDIPVKAAPVPKPIIEPKTPQRASEVFGFLNRRNTVIIKERDLPEIPKDLSPQIATDDISTHDSSLDALHNAIHSANTSHSASNNSSDAPSHLSHAQIHTATMTKLSSAFAASTLSLNLLTSYDEGTDKAAPSEGDNSIDNADAYEAPLAAHTVDNYIPRTSTGGSAQAHGPRHHHTGSSLSGSSTMNLPPSKIPRGPRPRPLSISRRDELSPEERDTHTAGAINMPSVPSSSQPSTSRAARREAFTNIPQRRHHRIASRSSESASDREEKHAPARTADALKTPGPSTSHSRKRSTGPERRATTSGKENTPSPPRAGHTPGGAFGLGLATPSRARTLAGHLLGRGDMQVPPSPASSSELSPIGQDMMNNLRKQRMRARQVERRKGFWVRE</sequence>
<evidence type="ECO:0000256" key="1">
    <source>
        <dbReference type="SAM" id="MobiDB-lite"/>
    </source>
</evidence>
<dbReference type="Proteomes" id="UP000184267">
    <property type="component" value="Unassembled WGS sequence"/>
</dbReference>
<feature type="region of interest" description="Disordered" evidence="1">
    <location>
        <begin position="180"/>
        <end position="352"/>
    </location>
</feature>
<dbReference type="OrthoDB" id="2757826at2759"/>
<reference evidence="2 3" key="1">
    <citation type="submission" date="2016-10" db="EMBL/GenBank/DDBJ databases">
        <title>Genome sequence of the basidiomycete white-rot fungus Trametes pubescens.</title>
        <authorList>
            <person name="Makela M.R."/>
            <person name="Granchi Z."/>
            <person name="Peng M."/>
            <person name="De Vries R.P."/>
            <person name="Grigoriev I."/>
            <person name="Riley R."/>
            <person name="Hilden K."/>
        </authorList>
    </citation>
    <scope>NUCLEOTIDE SEQUENCE [LARGE SCALE GENOMIC DNA]</scope>
    <source>
        <strain evidence="2 3">FBCC735</strain>
    </source>
</reference>
<gene>
    <name evidence="2" type="ORF">TRAPUB_12591</name>
</gene>
<feature type="compositionally biased region" description="Low complexity" evidence="1">
    <location>
        <begin position="250"/>
        <end position="261"/>
    </location>
</feature>
<dbReference type="AlphaFoldDB" id="A0A1M2VTJ0"/>
<name>A0A1M2VTJ0_TRAPU</name>
<organism evidence="2 3">
    <name type="scientific">Trametes pubescens</name>
    <name type="common">White-rot fungus</name>
    <dbReference type="NCBI Taxonomy" id="154538"/>
    <lineage>
        <taxon>Eukaryota</taxon>
        <taxon>Fungi</taxon>
        <taxon>Dikarya</taxon>
        <taxon>Basidiomycota</taxon>
        <taxon>Agaricomycotina</taxon>
        <taxon>Agaricomycetes</taxon>
        <taxon>Polyporales</taxon>
        <taxon>Polyporaceae</taxon>
        <taxon>Trametes</taxon>
    </lineage>
</organism>
<feature type="compositionally biased region" description="Low complexity" evidence="1">
    <location>
        <begin position="99"/>
        <end position="115"/>
    </location>
</feature>
<accession>A0A1M2VTJ0</accession>
<proteinExistence type="predicted"/>
<keyword evidence="3" id="KW-1185">Reference proteome</keyword>
<dbReference type="EMBL" id="MNAD01000712">
    <property type="protein sequence ID" value="OJT10907.1"/>
    <property type="molecule type" value="Genomic_DNA"/>
</dbReference>